<reference evidence="8 9" key="1">
    <citation type="submission" date="2021-01" db="EMBL/GenBank/DDBJ databases">
        <title>Sequencing the genomes of 1000 actinobacteria strains.</title>
        <authorList>
            <person name="Klenk H.-P."/>
        </authorList>
    </citation>
    <scope>NUCLEOTIDE SEQUENCE [LARGE SCALE GENOMIC DNA]</scope>
    <source>
        <strain evidence="8 9">DSM 13057</strain>
    </source>
</reference>
<feature type="signal peptide" evidence="6">
    <location>
        <begin position="1"/>
        <end position="32"/>
    </location>
</feature>
<dbReference type="GO" id="GO:0003755">
    <property type="term" value="F:peptidyl-prolyl cis-trans isomerase activity"/>
    <property type="evidence" value="ECO:0007669"/>
    <property type="project" value="UniProtKB-EC"/>
</dbReference>
<proteinExistence type="predicted"/>
<evidence type="ECO:0000256" key="3">
    <source>
        <dbReference type="ARBA" id="ARBA00023110"/>
    </source>
</evidence>
<evidence type="ECO:0000256" key="1">
    <source>
        <dbReference type="ARBA" id="ARBA00000971"/>
    </source>
</evidence>
<comment type="catalytic activity">
    <reaction evidence="1 5">
        <text>[protein]-peptidylproline (omega=180) = [protein]-peptidylproline (omega=0)</text>
        <dbReference type="Rhea" id="RHEA:16237"/>
        <dbReference type="Rhea" id="RHEA-COMP:10747"/>
        <dbReference type="Rhea" id="RHEA-COMP:10748"/>
        <dbReference type="ChEBI" id="CHEBI:83833"/>
        <dbReference type="ChEBI" id="CHEBI:83834"/>
        <dbReference type="EC" id="5.2.1.8"/>
    </reaction>
</comment>
<evidence type="ECO:0000256" key="4">
    <source>
        <dbReference type="ARBA" id="ARBA00023235"/>
    </source>
</evidence>
<evidence type="ECO:0000256" key="2">
    <source>
        <dbReference type="ARBA" id="ARBA00013194"/>
    </source>
</evidence>
<comment type="caution">
    <text evidence="8">The sequence shown here is derived from an EMBL/GenBank/DDBJ whole genome shotgun (WGS) entry which is preliminary data.</text>
</comment>
<evidence type="ECO:0000313" key="9">
    <source>
        <dbReference type="Proteomes" id="UP000776164"/>
    </source>
</evidence>
<keyword evidence="9" id="KW-1185">Reference proteome</keyword>
<dbReference type="EC" id="5.2.1.8" evidence="2 5"/>
<evidence type="ECO:0000259" key="7">
    <source>
        <dbReference type="PROSITE" id="PS50059"/>
    </source>
</evidence>
<accession>A0ABS2L5G4</accession>
<dbReference type="SUPFAM" id="SSF54534">
    <property type="entry name" value="FKBP-like"/>
    <property type="match status" value="2"/>
</dbReference>
<keyword evidence="6" id="KW-0732">Signal</keyword>
<feature type="chain" id="PRO_5046188288" description="peptidylprolyl isomerase" evidence="6">
    <location>
        <begin position="33"/>
        <end position="331"/>
    </location>
</feature>
<evidence type="ECO:0000313" key="8">
    <source>
        <dbReference type="EMBL" id="MBM7472293.1"/>
    </source>
</evidence>
<dbReference type="PROSITE" id="PS51257">
    <property type="entry name" value="PROKAR_LIPOPROTEIN"/>
    <property type="match status" value="1"/>
</dbReference>
<dbReference type="Pfam" id="PF00254">
    <property type="entry name" value="FKBP_C"/>
    <property type="match status" value="1"/>
</dbReference>
<keyword evidence="3 5" id="KW-0697">Rotamase</keyword>
<dbReference type="Proteomes" id="UP000776164">
    <property type="component" value="Unassembled WGS sequence"/>
</dbReference>
<keyword evidence="4 5" id="KW-0413">Isomerase</keyword>
<feature type="domain" description="PPIase FKBP-type" evidence="7">
    <location>
        <begin position="233"/>
        <end position="325"/>
    </location>
</feature>
<protein>
    <recommendedName>
        <fullName evidence="2 5">peptidylprolyl isomerase</fullName>
        <ecNumber evidence="2 5">5.2.1.8</ecNumber>
    </recommendedName>
</protein>
<dbReference type="EMBL" id="JAFBBU010000001">
    <property type="protein sequence ID" value="MBM7472293.1"/>
    <property type="molecule type" value="Genomic_DNA"/>
</dbReference>
<organism evidence="8 9">
    <name type="scientific">Subtercola frigoramans</name>
    <dbReference type="NCBI Taxonomy" id="120298"/>
    <lineage>
        <taxon>Bacteria</taxon>
        <taxon>Bacillati</taxon>
        <taxon>Actinomycetota</taxon>
        <taxon>Actinomycetes</taxon>
        <taxon>Micrococcales</taxon>
        <taxon>Microbacteriaceae</taxon>
        <taxon>Subtercola</taxon>
    </lineage>
</organism>
<gene>
    <name evidence="8" type="ORF">JOE66_001927</name>
</gene>
<evidence type="ECO:0000256" key="6">
    <source>
        <dbReference type="SAM" id="SignalP"/>
    </source>
</evidence>
<evidence type="ECO:0000256" key="5">
    <source>
        <dbReference type="PROSITE-ProRule" id="PRU00277"/>
    </source>
</evidence>
<dbReference type="InterPro" id="IPR046357">
    <property type="entry name" value="PPIase_dom_sf"/>
</dbReference>
<feature type="domain" description="PPIase FKBP-type" evidence="7">
    <location>
        <begin position="80"/>
        <end position="178"/>
    </location>
</feature>
<dbReference type="RefSeq" id="WP_205108917.1">
    <property type="nucleotide sequence ID" value="NZ_BAAAHT010000013.1"/>
</dbReference>
<sequence length="331" mass="32544">MKRESVRKSVAIIVAAGLLVAVAGCSSSGSSAASCSPLASAGSASNLVAATGEFDKAPSVTFGTPLEAGADTQRTILIQGTGAVLQSDGVISGDYTLLNGTTGATISTTKYDGSTFSSFPIASSGLAGIQKGLACATVGSRVAITMPPADGFGAEGNAQASVGPTDSLVMVVDITNAFPGRANGAVQPAQAGFPSVALGPDGRPGITIPSGPKPTELKTAVLKKGDGPAVADGDQVIVQYTAVIWADTKSVATSTWRDGAPTAVKASATADLATTVVPSLIGQTVGSQYITLVPPSAGYGATGSTDGKIPADSTLVYVVDVLGILAVPATK</sequence>
<dbReference type="PROSITE" id="PS50059">
    <property type="entry name" value="FKBP_PPIASE"/>
    <property type="match status" value="2"/>
</dbReference>
<dbReference type="Gene3D" id="3.10.50.40">
    <property type="match status" value="2"/>
</dbReference>
<name>A0ABS2L5G4_9MICO</name>
<dbReference type="InterPro" id="IPR001179">
    <property type="entry name" value="PPIase_FKBP_dom"/>
</dbReference>